<sequence>MVILSCSKIRILEELHYADFGHQDDQGFDSRENALTWSTRNLTSMKLLGVQVVKDRFFESLVGKTLPIHSKKSNPIRKLQIRSASRVTFTNPSLLQSSPSHSHTYTEQSLLFFSALPPSAHHYSATSGPPLDVAVVTPAAAPPPPSIIGLSWVSGSSSSSHRLIRLRHRVASTILIRVCCSSSSSVSLPPVTTIRFVSVVN</sequence>
<name>A0ABU6SH63_9FABA</name>
<proteinExistence type="predicted"/>
<keyword evidence="2" id="KW-1185">Reference proteome</keyword>
<evidence type="ECO:0000313" key="2">
    <source>
        <dbReference type="Proteomes" id="UP001341840"/>
    </source>
</evidence>
<gene>
    <name evidence="1" type="ORF">PIB30_048616</name>
</gene>
<dbReference type="EMBL" id="JASCZI010060735">
    <property type="protein sequence ID" value="MED6135646.1"/>
    <property type="molecule type" value="Genomic_DNA"/>
</dbReference>
<evidence type="ECO:0000313" key="1">
    <source>
        <dbReference type="EMBL" id="MED6135646.1"/>
    </source>
</evidence>
<organism evidence="1 2">
    <name type="scientific">Stylosanthes scabra</name>
    <dbReference type="NCBI Taxonomy" id="79078"/>
    <lineage>
        <taxon>Eukaryota</taxon>
        <taxon>Viridiplantae</taxon>
        <taxon>Streptophyta</taxon>
        <taxon>Embryophyta</taxon>
        <taxon>Tracheophyta</taxon>
        <taxon>Spermatophyta</taxon>
        <taxon>Magnoliopsida</taxon>
        <taxon>eudicotyledons</taxon>
        <taxon>Gunneridae</taxon>
        <taxon>Pentapetalae</taxon>
        <taxon>rosids</taxon>
        <taxon>fabids</taxon>
        <taxon>Fabales</taxon>
        <taxon>Fabaceae</taxon>
        <taxon>Papilionoideae</taxon>
        <taxon>50 kb inversion clade</taxon>
        <taxon>dalbergioids sensu lato</taxon>
        <taxon>Dalbergieae</taxon>
        <taxon>Pterocarpus clade</taxon>
        <taxon>Stylosanthes</taxon>
    </lineage>
</organism>
<protein>
    <submittedName>
        <fullName evidence="1">Uncharacterized protein</fullName>
    </submittedName>
</protein>
<accession>A0ABU6SH63</accession>
<dbReference type="Proteomes" id="UP001341840">
    <property type="component" value="Unassembled WGS sequence"/>
</dbReference>
<reference evidence="1 2" key="1">
    <citation type="journal article" date="2023" name="Plants (Basel)">
        <title>Bridging the Gap: Combining Genomics and Transcriptomics Approaches to Understand Stylosanthes scabra, an Orphan Legume from the Brazilian Caatinga.</title>
        <authorList>
            <person name="Ferreira-Neto J.R.C."/>
            <person name="da Silva M.D."/>
            <person name="Binneck E."/>
            <person name="de Melo N.F."/>
            <person name="da Silva R.H."/>
            <person name="de Melo A.L.T.M."/>
            <person name="Pandolfi V."/>
            <person name="Bustamante F.O."/>
            <person name="Brasileiro-Vidal A.C."/>
            <person name="Benko-Iseppon A.M."/>
        </authorList>
    </citation>
    <scope>NUCLEOTIDE SEQUENCE [LARGE SCALE GENOMIC DNA]</scope>
    <source>
        <tissue evidence="1">Leaves</tissue>
    </source>
</reference>
<comment type="caution">
    <text evidence="1">The sequence shown here is derived from an EMBL/GenBank/DDBJ whole genome shotgun (WGS) entry which is preliminary data.</text>
</comment>